<protein>
    <submittedName>
        <fullName evidence="2">Uncharacterized protein</fullName>
    </submittedName>
</protein>
<gene>
    <name evidence="2" type="ORF">SAMN02787113_00841</name>
</gene>
<comment type="caution">
    <text evidence="2">The sequence shown here is derived from an EMBL/GenBank/DDBJ whole genome shotgun (WGS) entry which is preliminary data.</text>
</comment>
<dbReference type="Proteomes" id="UP000199410">
    <property type="component" value="Unassembled WGS sequence"/>
</dbReference>
<sequence length="304" mass="35418">MGCERMLKVNDAKEMVLGIVQDDPLFVALQHTPLEESLYNDDYLTNIDETNHYTIAEIAGWFDITDAMLRYYLKPFEQYIFDNATPNEHGNIRLDLPAILRLRMILLLKDEYRVKGIKLLLGIDDNGQLLRHQITATTMDSGDLSNKIDVLGNVLQQMIQTGLFQILPDEKHGTLQVNINQEFLAENIQRLSSDSALQFEEIQKETSELKQENENLQQQITELQENGVKEIVQKIRERHIENEIVSTLRTEALQQFSMNNQVSFFKRMFRSSQIEMEKEQFVLNYISTHLEERLEVALNDYYGN</sequence>
<dbReference type="EMBL" id="FOEL01000003">
    <property type="protein sequence ID" value="SEP99931.1"/>
    <property type="molecule type" value="Genomic_DNA"/>
</dbReference>
<evidence type="ECO:0000256" key="1">
    <source>
        <dbReference type="SAM" id="Coils"/>
    </source>
</evidence>
<feature type="coiled-coil region" evidence="1">
    <location>
        <begin position="199"/>
        <end position="226"/>
    </location>
</feature>
<evidence type="ECO:0000313" key="3">
    <source>
        <dbReference type="Proteomes" id="UP000199410"/>
    </source>
</evidence>
<keyword evidence="1" id="KW-0175">Coiled coil</keyword>
<name>A0A1H9CFW2_9BACI</name>
<evidence type="ECO:0000313" key="2">
    <source>
        <dbReference type="EMBL" id="SEP99931.1"/>
    </source>
</evidence>
<accession>A0A1H9CFW2</accession>
<dbReference type="AlphaFoldDB" id="A0A1H9CFW2"/>
<reference evidence="2 3" key="1">
    <citation type="submission" date="2016-10" db="EMBL/GenBank/DDBJ databases">
        <authorList>
            <person name="Varghese N."/>
            <person name="Submissions S."/>
        </authorList>
    </citation>
    <scope>NUCLEOTIDE SEQUENCE [LARGE SCALE GENOMIC DNA]</scope>
    <source>
        <strain evidence="2 3">TC-13</strain>
    </source>
</reference>
<proteinExistence type="predicted"/>
<organism evidence="2 3">
    <name type="scientific">Lysinibacillus fusiformis</name>
    <dbReference type="NCBI Taxonomy" id="28031"/>
    <lineage>
        <taxon>Bacteria</taxon>
        <taxon>Bacillati</taxon>
        <taxon>Bacillota</taxon>
        <taxon>Bacilli</taxon>
        <taxon>Bacillales</taxon>
        <taxon>Bacillaceae</taxon>
        <taxon>Lysinibacillus</taxon>
    </lineage>
</organism>